<gene>
    <name evidence="2" type="ORF">FIM1_832</name>
</gene>
<accession>A0ABX6EPI6</accession>
<feature type="region of interest" description="Disordered" evidence="1">
    <location>
        <begin position="1"/>
        <end position="21"/>
    </location>
</feature>
<evidence type="ECO:0000256" key="1">
    <source>
        <dbReference type="SAM" id="MobiDB-lite"/>
    </source>
</evidence>
<protein>
    <recommendedName>
        <fullName evidence="4">Antisense of depressing factor protein 1</fullName>
    </recommendedName>
</protein>
<proteinExistence type="predicted"/>
<reference evidence="2 3" key="1">
    <citation type="submission" date="2016-03" db="EMBL/GenBank/DDBJ databases">
        <title>How can Kluyveromyces marxianus grow so fast - potential evolutionary course in Saccharomyces Complex revealed by comparative genomics.</title>
        <authorList>
            <person name="Mo W."/>
            <person name="Lu W."/>
            <person name="Yang X."/>
            <person name="Qi J."/>
            <person name="Lv H."/>
        </authorList>
    </citation>
    <scope>NUCLEOTIDE SEQUENCE [LARGE SCALE GENOMIC DNA]</scope>
    <source>
        <strain evidence="2 3">FIM1</strain>
    </source>
</reference>
<reference evidence="2 3" key="2">
    <citation type="submission" date="2019-11" db="EMBL/GenBank/DDBJ databases">
        <authorList>
            <person name="Lu H."/>
        </authorList>
    </citation>
    <scope>NUCLEOTIDE SEQUENCE [LARGE SCALE GENOMIC DNA]</scope>
    <source>
        <strain evidence="2 3">FIM1</strain>
    </source>
</reference>
<dbReference type="EMBL" id="CP015054">
    <property type="protein sequence ID" value="QGN14179.1"/>
    <property type="molecule type" value="Genomic_DNA"/>
</dbReference>
<organism evidence="2 3">
    <name type="scientific">Kluyveromyces marxianus</name>
    <name type="common">Yeast</name>
    <name type="synonym">Candida kefyr</name>
    <dbReference type="NCBI Taxonomy" id="4911"/>
    <lineage>
        <taxon>Eukaryota</taxon>
        <taxon>Fungi</taxon>
        <taxon>Dikarya</taxon>
        <taxon>Ascomycota</taxon>
        <taxon>Saccharomycotina</taxon>
        <taxon>Saccharomycetes</taxon>
        <taxon>Saccharomycetales</taxon>
        <taxon>Saccharomycetaceae</taxon>
        <taxon>Kluyveromyces</taxon>
    </lineage>
</organism>
<evidence type="ECO:0000313" key="2">
    <source>
        <dbReference type="EMBL" id="QGN14179.1"/>
    </source>
</evidence>
<name>A0ABX6EPI6_KLUMA</name>
<sequence>MAKKNEKVKVPRREGTTTSNRLKINKKNVSKNSGKMNKKQNQLQIKQLDKLDLEITDINSVVKTKLNPVSSLESQKMKLHYKEDKKIVEDHDKVKKATEKNIEDQLELISGFSL</sequence>
<evidence type="ECO:0008006" key="4">
    <source>
        <dbReference type="Google" id="ProtNLM"/>
    </source>
</evidence>
<evidence type="ECO:0000313" key="3">
    <source>
        <dbReference type="Proteomes" id="UP000422736"/>
    </source>
</evidence>
<feature type="compositionally biased region" description="Basic and acidic residues" evidence="1">
    <location>
        <begin position="1"/>
        <end position="15"/>
    </location>
</feature>
<dbReference type="Proteomes" id="UP000422736">
    <property type="component" value="Chromosome 1"/>
</dbReference>
<keyword evidence="3" id="KW-1185">Reference proteome</keyword>